<feature type="transmembrane region" description="Helical" evidence="7">
    <location>
        <begin position="1004"/>
        <end position="1026"/>
    </location>
</feature>
<dbReference type="PANTHER" id="PTHR36108:SF13">
    <property type="entry name" value="COLOSSIN-B-RELATED"/>
    <property type="match status" value="1"/>
</dbReference>
<evidence type="ECO:0000256" key="3">
    <source>
        <dbReference type="ARBA" id="ARBA00022512"/>
    </source>
</evidence>
<keyword evidence="6" id="KW-0572">Peptidoglycan-anchor</keyword>
<dbReference type="InterPro" id="IPR013783">
    <property type="entry name" value="Ig-like_fold"/>
</dbReference>
<evidence type="ECO:0000313" key="9">
    <source>
        <dbReference type="EMBL" id="XDQ77584.1"/>
    </source>
</evidence>
<keyword evidence="7" id="KW-0472">Membrane</keyword>
<evidence type="ECO:0000256" key="7">
    <source>
        <dbReference type="SAM" id="Phobius"/>
    </source>
</evidence>
<evidence type="ECO:0000259" key="8">
    <source>
        <dbReference type="PROSITE" id="PS50847"/>
    </source>
</evidence>
<dbReference type="Pfam" id="PF17802">
    <property type="entry name" value="SpaA"/>
    <property type="match status" value="3"/>
</dbReference>
<dbReference type="InterPro" id="IPR019931">
    <property type="entry name" value="LPXTG_anchor"/>
</dbReference>
<dbReference type="AlphaFoldDB" id="A0AB39TGP9"/>
<organism evidence="9">
    <name type="scientific">Streptomyces sp. Y1</name>
    <dbReference type="NCBI Taxonomy" id="3238634"/>
    <lineage>
        <taxon>Bacteria</taxon>
        <taxon>Bacillati</taxon>
        <taxon>Actinomycetota</taxon>
        <taxon>Actinomycetes</taxon>
        <taxon>Kitasatosporales</taxon>
        <taxon>Streptomycetaceae</taxon>
        <taxon>Streptomyces</taxon>
    </lineage>
</organism>
<dbReference type="SUPFAM" id="SSF117074">
    <property type="entry name" value="Hypothetical protein PA1324"/>
    <property type="match status" value="1"/>
</dbReference>
<name>A0AB39TGP9_9ACTN</name>
<keyword evidence="5" id="KW-0732">Signal</keyword>
<evidence type="ECO:0000256" key="2">
    <source>
        <dbReference type="ARBA" id="ARBA00007257"/>
    </source>
</evidence>
<dbReference type="RefSeq" id="WP_369182364.1">
    <property type="nucleotide sequence ID" value="NZ_CP163445.1"/>
</dbReference>
<dbReference type="GO" id="GO:0005576">
    <property type="term" value="C:extracellular region"/>
    <property type="evidence" value="ECO:0007669"/>
    <property type="project" value="UniProtKB-SubCell"/>
</dbReference>
<dbReference type="Pfam" id="PF17210">
    <property type="entry name" value="SdrD_B"/>
    <property type="match status" value="1"/>
</dbReference>
<keyword evidence="7" id="KW-1133">Transmembrane helix</keyword>
<dbReference type="GO" id="GO:0005975">
    <property type="term" value="P:carbohydrate metabolic process"/>
    <property type="evidence" value="ECO:0007669"/>
    <property type="project" value="UniProtKB-ARBA"/>
</dbReference>
<feature type="domain" description="Gram-positive cocci surface proteins LPxTG" evidence="8">
    <location>
        <begin position="997"/>
        <end position="1032"/>
    </location>
</feature>
<gene>
    <name evidence="9" type="ORF">AB2U05_03320</name>
</gene>
<keyword evidence="7" id="KW-0812">Transmembrane</keyword>
<evidence type="ECO:0000256" key="4">
    <source>
        <dbReference type="ARBA" id="ARBA00022525"/>
    </source>
</evidence>
<keyword evidence="3" id="KW-0134">Cell wall</keyword>
<reference evidence="9" key="1">
    <citation type="submission" date="2024-07" db="EMBL/GenBank/DDBJ databases">
        <authorList>
            <person name="Yu S.T."/>
        </authorList>
    </citation>
    <scope>NUCLEOTIDE SEQUENCE</scope>
    <source>
        <strain evidence="9">Y1</strain>
    </source>
</reference>
<evidence type="ECO:0000256" key="5">
    <source>
        <dbReference type="ARBA" id="ARBA00022729"/>
    </source>
</evidence>
<dbReference type="Pfam" id="PF00746">
    <property type="entry name" value="Gram_pos_anchor"/>
    <property type="match status" value="1"/>
</dbReference>
<sequence>MPGLVATRAAAGTGDGAVTVRVVRAVDTGGVYDPVLEPGMAGVTVDLTDDAGTTLTGRTAADGTVTLDPNGSALKGGSYRVQVVNPRPGLLFPAFASRQGLSGDPSRLSSNEEFVDLSGGKNVSFTTGLWNPGDYCQRNAPLATACIHPPEAGAGARTLVEFPYSARGVDDRTTDRATAAQTGALYGIGWSKQKKWIFSGATAHRGADYGPGGPGAIYLTDRTTGATTLFTTVPNAGTTRHDFATAGDVNFMGTVAKESLGDVEVSEDGRALYVVNLVDRKLYRYDATRPTAAAPEASYAVPDPGCPAAGDWRPYGLGVQDGTVYVGGVCSGESTGDRADLRAVVQTFAPAAGAFTGTVLDQKLDFPRPPTYTLTACPGAGWYTWSDVWRETQDGHTCSGYLNGYPQPILGDIVIDTDGSMILGFRDRFADQMGVNARNSATDPRISSVASGGDLDRACPGPGGTFVLDANGGCGLTGRGNKFYDTQRTVFHDNAAFAGIALSKVESTIASSAMDPLATVYTGGTGFFPRTGAHSDGVGNQLTTSFGKAGSMADLEVLCDQAPLQIGNRLWYDVDRDGLQDPGEAPVPDATVHLYDADGRRIATTRTTARGEYYFDDTNVPGGLKPRTAYTVRVDDPADYASGGPLYRWVPTVARAGDNRFVDSKGVVPPGGRYPEYALTTGGPGENDHTVDFGFHQAEGAVSVLKTDPDGRPLAGAVFQLWQGDPAGGGTKVGGPCTTGADGRCSATVPPGTYYWEETAAPAGYQLPGPAVSGPLALTEAATDAGLTVTAVDQPARGQVSVLKTDPQGRPLPGAEFQLWNGDPAGGGTKEGGPCTTGDDGRCAAAVPLGTYYWQETRAPRGYQLPDPAVLGPLVLTADNWRQGVGTTAVDRPLPGTLRVVKQDRRSHQRLPGAVFELWHRAGGADGGDARIGPPCTTGEDGVCDFGAQRPGRYLVKETEAPKGYRLPGDPVTEAEIRIGEAGEVVLTVDNDRLPELPPTGSEALLLAGAGGALVLLGGVVLYAAVRRRHGA</sequence>
<dbReference type="PANTHER" id="PTHR36108">
    <property type="entry name" value="COLOSSIN-B-RELATED"/>
    <property type="match status" value="1"/>
</dbReference>
<dbReference type="SUPFAM" id="SSF63825">
    <property type="entry name" value="YWTD domain"/>
    <property type="match status" value="1"/>
</dbReference>
<dbReference type="EMBL" id="CP163445">
    <property type="protein sequence ID" value="XDQ77584.1"/>
    <property type="molecule type" value="Genomic_DNA"/>
</dbReference>
<comment type="subcellular location">
    <subcellularLocation>
        <location evidence="1">Secreted</location>
    </subcellularLocation>
</comment>
<keyword evidence="4" id="KW-0964">Secreted</keyword>
<dbReference type="InterPro" id="IPR041033">
    <property type="entry name" value="SpaA_PFL_dom_1"/>
</dbReference>
<proteinExistence type="inferred from homology"/>
<accession>A0AB39TGP9</accession>
<evidence type="ECO:0000256" key="1">
    <source>
        <dbReference type="ARBA" id="ARBA00004613"/>
    </source>
</evidence>
<protein>
    <submittedName>
        <fullName evidence="9">SpaA isopeptide-forming pilin-related protein</fullName>
    </submittedName>
</protein>
<comment type="similarity">
    <text evidence="2">Belongs to the serine-aspartate repeat-containing protein (SDr) family.</text>
</comment>
<dbReference type="PROSITE" id="PS50847">
    <property type="entry name" value="GRAM_POS_ANCHORING"/>
    <property type="match status" value="1"/>
</dbReference>
<evidence type="ECO:0000256" key="6">
    <source>
        <dbReference type="ARBA" id="ARBA00023088"/>
    </source>
</evidence>
<dbReference type="InterPro" id="IPR033764">
    <property type="entry name" value="Sdr_B"/>
</dbReference>
<dbReference type="Gene3D" id="2.60.40.10">
    <property type="entry name" value="Immunoglobulins"/>
    <property type="match status" value="5"/>
</dbReference>